<dbReference type="EMBL" id="JMKI01000027">
    <property type="protein sequence ID" value="KEJ92430.1"/>
    <property type="molecule type" value="Genomic_DNA"/>
</dbReference>
<name>A0A073ISA5_9BACT</name>
<protein>
    <recommendedName>
        <fullName evidence="7">Sugar diacid utilization regulator</fullName>
    </recommendedName>
</protein>
<keyword evidence="6" id="KW-1185">Reference proteome</keyword>
<dbReference type="Pfam" id="PF17853">
    <property type="entry name" value="GGDEF_2"/>
    <property type="match status" value="1"/>
</dbReference>
<comment type="similarity">
    <text evidence="1">Belongs to the CdaR family.</text>
</comment>
<sequence length="414" mass="45895">MLAKYAQEISEYLSSMMGRSIIITDINGIIIGAPAKERIGEFHPPSIPCIKYKKMSFDDAEGAKKLGVWYPGSTVPLFYNGRVIGTAAIAGEPEVVLQFTMLVKNQIESMLREKIYSPGAGSPQKKINELVHDIASFDPASGDHASLTLKGAHIGVDLDRPRGAIAVFFSNFCGLGGLENNPVKITYENYSDPIEAEIDYSAMHGRVIVLLREIFQDPQAIIASVARDRFAVICPRETDDKKSPDEEIEALCDSADKIYSKLKSASLETIVGVGFPARNLFELPAAYKNAWEVAGIAEKLSMPPGAYSFNRLLLEGILSSVKQNVALRYIDKKLSDAESESDAQMLIETFKAYCESFFSKQRAAERLHLHRNTLSYRLAKLEEYLGISMEDFKQVMAFYLALGIRDLHKKGCAR</sequence>
<evidence type="ECO:0000313" key="5">
    <source>
        <dbReference type="EMBL" id="KEJ92430.1"/>
    </source>
</evidence>
<evidence type="ECO:0000259" key="4">
    <source>
        <dbReference type="Pfam" id="PF17853"/>
    </source>
</evidence>
<proteinExistence type="inferred from homology"/>
<dbReference type="Gene3D" id="1.10.10.2840">
    <property type="entry name" value="PucR C-terminal helix-turn-helix domain"/>
    <property type="match status" value="1"/>
</dbReference>
<comment type="caution">
    <text evidence="5">The sequence shown here is derived from an EMBL/GenBank/DDBJ whole genome shotgun (WGS) entry which is preliminary data.</text>
</comment>
<evidence type="ECO:0000259" key="2">
    <source>
        <dbReference type="Pfam" id="PF05651"/>
    </source>
</evidence>
<feature type="domain" description="Putative sugar diacid recognition" evidence="2">
    <location>
        <begin position="4"/>
        <end position="132"/>
    </location>
</feature>
<feature type="domain" description="CdaR GGDEF-like" evidence="4">
    <location>
        <begin position="146"/>
        <end position="294"/>
    </location>
</feature>
<evidence type="ECO:0000313" key="6">
    <source>
        <dbReference type="Proteomes" id="UP000027665"/>
    </source>
</evidence>
<dbReference type="PANTHER" id="PTHR33744">
    <property type="entry name" value="CARBOHYDRATE DIACID REGULATOR"/>
    <property type="match status" value="1"/>
</dbReference>
<reference evidence="5 6" key="1">
    <citation type="submission" date="2014-04" db="EMBL/GenBank/DDBJ databases">
        <title>Draft Genome Sequence of Synergistes jonesii.</title>
        <authorList>
            <person name="Coil D.A."/>
            <person name="Eisen J.A."/>
            <person name="Holland-Moritz H.E."/>
        </authorList>
    </citation>
    <scope>NUCLEOTIDE SEQUENCE [LARGE SCALE GENOMIC DNA]</scope>
    <source>
        <strain evidence="5 6">78-1</strain>
    </source>
</reference>
<evidence type="ECO:0000256" key="1">
    <source>
        <dbReference type="ARBA" id="ARBA00006754"/>
    </source>
</evidence>
<dbReference type="InterPro" id="IPR051448">
    <property type="entry name" value="CdaR-like_regulators"/>
</dbReference>
<feature type="domain" description="PucR C-terminal helix-turn-helix" evidence="3">
    <location>
        <begin position="346"/>
        <end position="402"/>
    </location>
</feature>
<dbReference type="InterPro" id="IPR008599">
    <property type="entry name" value="Diacid_rec"/>
</dbReference>
<dbReference type="Pfam" id="PF13556">
    <property type="entry name" value="HTH_30"/>
    <property type="match status" value="1"/>
</dbReference>
<evidence type="ECO:0008006" key="7">
    <source>
        <dbReference type="Google" id="ProtNLM"/>
    </source>
</evidence>
<dbReference type="Proteomes" id="UP000027665">
    <property type="component" value="Unassembled WGS sequence"/>
</dbReference>
<dbReference type="STRING" id="2754.EH55_03805"/>
<accession>A0A073ISA5</accession>
<dbReference type="InterPro" id="IPR041522">
    <property type="entry name" value="CdaR_GGDEF"/>
</dbReference>
<dbReference type="RefSeq" id="WP_037975801.1">
    <property type="nucleotide sequence ID" value="NZ_JAWRIX010000013.1"/>
</dbReference>
<dbReference type="AlphaFoldDB" id="A0A073ISA5"/>
<evidence type="ECO:0000259" key="3">
    <source>
        <dbReference type="Pfam" id="PF13556"/>
    </source>
</evidence>
<dbReference type="PANTHER" id="PTHR33744:SF15">
    <property type="entry name" value="CARBOHYDRATE DIACID REGULATOR"/>
    <property type="match status" value="1"/>
</dbReference>
<dbReference type="Pfam" id="PF05651">
    <property type="entry name" value="Diacid_rec"/>
    <property type="match status" value="1"/>
</dbReference>
<organism evidence="5 6">
    <name type="scientific">Synergistes jonesii</name>
    <dbReference type="NCBI Taxonomy" id="2754"/>
    <lineage>
        <taxon>Bacteria</taxon>
        <taxon>Thermotogati</taxon>
        <taxon>Synergistota</taxon>
        <taxon>Synergistia</taxon>
        <taxon>Synergistales</taxon>
        <taxon>Synergistaceae</taxon>
        <taxon>Synergistes</taxon>
    </lineage>
</organism>
<dbReference type="eggNOG" id="COG3835">
    <property type="taxonomic scope" value="Bacteria"/>
</dbReference>
<gene>
    <name evidence="5" type="ORF">EH55_03805</name>
</gene>
<dbReference type="InterPro" id="IPR025736">
    <property type="entry name" value="PucR_C-HTH_dom"/>
</dbReference>
<dbReference type="InterPro" id="IPR042070">
    <property type="entry name" value="PucR_C-HTH_sf"/>
</dbReference>